<feature type="chain" id="PRO_5045745549" description="Lipoprotein" evidence="2">
    <location>
        <begin position="27"/>
        <end position="602"/>
    </location>
</feature>
<dbReference type="RefSeq" id="WP_248360330.1">
    <property type="nucleotide sequence ID" value="NZ_AP025591.1"/>
</dbReference>
<dbReference type="PROSITE" id="PS51257">
    <property type="entry name" value="PROKAR_LIPOPROTEIN"/>
    <property type="match status" value="1"/>
</dbReference>
<dbReference type="SUPFAM" id="SSF55486">
    <property type="entry name" value="Metalloproteases ('zincins'), catalytic domain"/>
    <property type="match status" value="1"/>
</dbReference>
<feature type="compositionally biased region" description="Pro residues" evidence="1">
    <location>
        <begin position="81"/>
        <end position="93"/>
    </location>
</feature>
<evidence type="ECO:0000313" key="4">
    <source>
        <dbReference type="Proteomes" id="UP001162891"/>
    </source>
</evidence>
<feature type="signal peptide" evidence="2">
    <location>
        <begin position="1"/>
        <end position="26"/>
    </location>
</feature>
<dbReference type="EMBL" id="AP025591">
    <property type="protein sequence ID" value="BDG02641.1"/>
    <property type="molecule type" value="Genomic_DNA"/>
</dbReference>
<name>A0ABN6MQD2_9BACT</name>
<keyword evidence="2" id="KW-0732">Signal</keyword>
<feature type="compositionally biased region" description="Low complexity" evidence="1">
    <location>
        <begin position="94"/>
        <end position="106"/>
    </location>
</feature>
<protein>
    <recommendedName>
        <fullName evidence="5">Lipoprotein</fullName>
    </recommendedName>
</protein>
<reference evidence="4" key="1">
    <citation type="journal article" date="2022" name="Int. J. Syst. Evol. Microbiol.">
        <title>Anaeromyxobacter oryzae sp. nov., Anaeromyxobacter diazotrophicus sp. nov. and Anaeromyxobacter paludicola sp. nov., isolated from paddy soils.</title>
        <authorList>
            <person name="Itoh H."/>
            <person name="Xu Z."/>
            <person name="Mise K."/>
            <person name="Masuda Y."/>
            <person name="Ushijima N."/>
            <person name="Hayakawa C."/>
            <person name="Shiratori Y."/>
            <person name="Senoo K."/>
        </authorList>
    </citation>
    <scope>NUCLEOTIDE SEQUENCE [LARGE SCALE GENOMIC DNA]</scope>
    <source>
        <strain evidence="4">Red232</strain>
    </source>
</reference>
<evidence type="ECO:0000313" key="3">
    <source>
        <dbReference type="EMBL" id="BDG02641.1"/>
    </source>
</evidence>
<dbReference type="Proteomes" id="UP001162891">
    <property type="component" value="Chromosome"/>
</dbReference>
<organism evidence="3 4">
    <name type="scientific">Anaeromyxobacter oryzae</name>
    <dbReference type="NCBI Taxonomy" id="2918170"/>
    <lineage>
        <taxon>Bacteria</taxon>
        <taxon>Pseudomonadati</taxon>
        <taxon>Myxococcota</taxon>
        <taxon>Myxococcia</taxon>
        <taxon>Myxococcales</taxon>
        <taxon>Cystobacterineae</taxon>
        <taxon>Anaeromyxobacteraceae</taxon>
        <taxon>Anaeromyxobacter</taxon>
    </lineage>
</organism>
<gene>
    <name evidence="3" type="ORF">AMOR_16370</name>
</gene>
<evidence type="ECO:0008006" key="5">
    <source>
        <dbReference type="Google" id="ProtNLM"/>
    </source>
</evidence>
<accession>A0ABN6MQD2</accession>
<feature type="region of interest" description="Disordered" evidence="1">
    <location>
        <begin position="32"/>
        <end position="107"/>
    </location>
</feature>
<evidence type="ECO:0000256" key="1">
    <source>
        <dbReference type="SAM" id="MobiDB-lite"/>
    </source>
</evidence>
<evidence type="ECO:0000256" key="2">
    <source>
        <dbReference type="SAM" id="SignalP"/>
    </source>
</evidence>
<proteinExistence type="predicted"/>
<sequence>MKLRLPLPLSLSLSLVLALVLGGACAHRGALPDPAPNASTPPAEDPAPGFAPTDPDAPADPAVPQAADPPPAAPPATATPAPAPDATPAPGPAKPSGAAPATPPARRAARIDLKSVRAGADAVLRSQAEAYWRWFTRGEVADPGAAWKGHEALLSDATLAGVAAAAEGASGDERRALAHLRAWLLGERLARDAAEPAGRAGPPRAAATFEWDGRAVPVREAAVLLAGEHDPDRRRALAEAAAAGARPLTAVAARRASRLEDAARAIGYPSILDLAAEVRGEVPAALAALAEAVLARTDATWSALLAELAKRDGLARDDVRARDLPRLVRTLAPPAAFPGDRQLDAAAALLGGLGVDLASQRNLHLDPAARAGKIPRAIALPIDPPADVRLSTAPLAGLDALRAVLHEMGVAEYYAHVRPGPSELRRLGPAAIPDTWGILFEEVGGEPDWLVERGLDAEHARAEARAAAARRLLRAREGAARLLAAIARARGTAGATEQEAKLLARARGCPADADPFPPADPDPLLRSAEGLRAELLAAQAEQFLTARAGGKAWWRSPAAGTWLVGAWGEGSRRTAEELSLAMGQQGLDPAALDAVARRRAGM</sequence>
<feature type="compositionally biased region" description="Low complexity" evidence="1">
    <location>
        <begin position="46"/>
        <end position="66"/>
    </location>
</feature>
<keyword evidence="4" id="KW-1185">Reference proteome</keyword>